<dbReference type="Gene3D" id="3.40.50.150">
    <property type="entry name" value="Vaccinia Virus protein VP39"/>
    <property type="match status" value="1"/>
</dbReference>
<keyword evidence="2" id="KW-0808">Transferase</keyword>
<evidence type="ECO:0000256" key="3">
    <source>
        <dbReference type="ARBA" id="ARBA00022691"/>
    </source>
</evidence>
<evidence type="ECO:0000256" key="1">
    <source>
        <dbReference type="ARBA" id="ARBA00022603"/>
    </source>
</evidence>
<comment type="caution">
    <text evidence="5">The sequence shown here is derived from an EMBL/GenBank/DDBJ whole genome shotgun (WGS) entry which is preliminary data.</text>
</comment>
<evidence type="ECO:0000313" key="6">
    <source>
        <dbReference type="Proteomes" id="UP000741360"/>
    </source>
</evidence>
<protein>
    <submittedName>
        <fullName evidence="5">SAM-dependent DNA methyltransferase</fullName>
    </submittedName>
</protein>
<reference evidence="5" key="1">
    <citation type="submission" date="2020-07" db="EMBL/GenBank/DDBJ databases">
        <title>Huge and variable diversity of episymbiotic CPR bacteria and DPANN archaea in groundwater ecosystems.</title>
        <authorList>
            <person name="He C.Y."/>
            <person name="Keren R."/>
            <person name="Whittaker M."/>
            <person name="Farag I.F."/>
            <person name="Doudna J."/>
            <person name="Cate J.H.D."/>
            <person name="Banfield J.F."/>
        </authorList>
    </citation>
    <scope>NUCLEOTIDE SEQUENCE</scope>
    <source>
        <strain evidence="5">NC_groundwater_717_Ag_S-0.2um_59_8</strain>
    </source>
</reference>
<feature type="domain" description="Type II methyltransferase M.Eco57I C-terminal" evidence="4">
    <location>
        <begin position="244"/>
        <end position="463"/>
    </location>
</feature>
<organism evidence="5 6">
    <name type="scientific">Tectimicrobiota bacterium</name>
    <dbReference type="NCBI Taxonomy" id="2528274"/>
    <lineage>
        <taxon>Bacteria</taxon>
        <taxon>Pseudomonadati</taxon>
        <taxon>Nitrospinota/Tectimicrobiota group</taxon>
        <taxon>Candidatus Tectimicrobiota</taxon>
    </lineage>
</organism>
<dbReference type="InterPro" id="IPR029063">
    <property type="entry name" value="SAM-dependent_MTases_sf"/>
</dbReference>
<dbReference type="GO" id="GO:0008168">
    <property type="term" value="F:methyltransferase activity"/>
    <property type="evidence" value="ECO:0007669"/>
    <property type="project" value="UniProtKB-KW"/>
</dbReference>
<evidence type="ECO:0000313" key="5">
    <source>
        <dbReference type="EMBL" id="MBI3014930.1"/>
    </source>
</evidence>
<evidence type="ECO:0000256" key="2">
    <source>
        <dbReference type="ARBA" id="ARBA00022679"/>
    </source>
</evidence>
<evidence type="ECO:0000259" key="4">
    <source>
        <dbReference type="Pfam" id="PF22837"/>
    </source>
</evidence>
<dbReference type="SUPFAM" id="SSF53335">
    <property type="entry name" value="S-adenosyl-L-methionine-dependent methyltransferases"/>
    <property type="match status" value="1"/>
</dbReference>
<name>A0A932GQ52_UNCTE</name>
<dbReference type="PRINTS" id="PR00507">
    <property type="entry name" value="N12N6MTFRASE"/>
</dbReference>
<dbReference type="InterPro" id="IPR050953">
    <property type="entry name" value="N4_N6_ade-DNA_methylase"/>
</dbReference>
<sequence>MTSSLENRKRLGQVLTPEIVARGLVGWVVRRENDRLLDPSCGDGRFVACHRASVGVEVHKDAAAVARTRAPWALIHEAEFFAWASETRERFEAAAGNPPFIRYQHFNGVVRERALKAAARLGARFNGLASSWAPFLVVTAGLLKPGGRMAFVVPAEIGHAPYAIPTLTALCDHFDEVQVIAVREKLFPELSEDAWLLYARGFGGNTNSIELSVVGRFVPIGQPPRRTKRVTLGAWREAGYRLRKFLLSADSLSTYQDLSTRREVVRFADVASVGIGYVSGANDFFHLRPSEAKSLGFPDEVLRVTIRKGEQLPSVRVDGNVVRKWLRRDEPVLLIDLKGVNELTPGIKRYLDGPAGREVRKGYKCRNRDPWYAVPDVRVPDAFLSYMSGVRPALVRNDAGCVCTNSVHAVTLKLGCSITRLQRAWSNPLVDLSCELEGHPLGGGLLKLEPREAANVRLPLGNLRLKSSEATALRDGIDDMRRWRHYA</sequence>
<dbReference type="PANTHER" id="PTHR33841:SF5">
    <property type="entry name" value="DNA METHYLASE (MODIFICATION METHYLASE) (METHYLTRANSFERASE)-RELATED"/>
    <property type="match status" value="1"/>
</dbReference>
<dbReference type="GO" id="GO:0032259">
    <property type="term" value="P:methylation"/>
    <property type="evidence" value="ECO:0007669"/>
    <property type="project" value="UniProtKB-KW"/>
</dbReference>
<dbReference type="Pfam" id="PF22837">
    <property type="entry name" value="M_Eco57I_C"/>
    <property type="match status" value="1"/>
</dbReference>
<keyword evidence="3" id="KW-0949">S-adenosyl-L-methionine</keyword>
<dbReference type="Proteomes" id="UP000741360">
    <property type="component" value="Unassembled WGS sequence"/>
</dbReference>
<dbReference type="InterPro" id="IPR054520">
    <property type="entry name" value="M_Eco57I_C"/>
</dbReference>
<keyword evidence="1 5" id="KW-0489">Methyltransferase</keyword>
<accession>A0A932GQ52</accession>
<gene>
    <name evidence="5" type="ORF">HYY65_07730</name>
</gene>
<dbReference type="EMBL" id="JACPSX010000145">
    <property type="protein sequence ID" value="MBI3014930.1"/>
    <property type="molecule type" value="Genomic_DNA"/>
</dbReference>
<dbReference type="AlphaFoldDB" id="A0A932GQ52"/>
<dbReference type="PANTHER" id="PTHR33841">
    <property type="entry name" value="DNA METHYLTRANSFERASE YEEA-RELATED"/>
    <property type="match status" value="1"/>
</dbReference>
<proteinExistence type="predicted"/>